<sequence>MDIFEVQLRAAPTVRAIELTLLEEPRPSGSLHGVASWLAHSLRLEEAITSLHMDRKDIGEWALELKKLAMARCADRISSEQSGFIMDAAIYLKLHLEAGSNTSASESIQPTAFLDANSEQDYASDDGWLDDVGDELPASDGTLAGPQDKLPLPSALGIDACRARGLQNLAEMELKLRTGQANDALHGLCLTLADKAAVFRGVVCTAKSYSTKTQAWDMIRAINVSVKKQATIYN</sequence>
<reference evidence="1 2" key="1">
    <citation type="submission" date="2014-04" db="EMBL/GenBank/DDBJ databases">
        <authorList>
            <consortium name="DOE Joint Genome Institute"/>
            <person name="Kuo A."/>
            <person name="Kohler A."/>
            <person name="Costa M.D."/>
            <person name="Nagy L.G."/>
            <person name="Floudas D."/>
            <person name="Copeland A."/>
            <person name="Barry K.W."/>
            <person name="Cichocki N."/>
            <person name="Veneault-Fourrey C."/>
            <person name="LaButti K."/>
            <person name="Lindquist E.A."/>
            <person name="Lipzen A."/>
            <person name="Lundell T."/>
            <person name="Morin E."/>
            <person name="Murat C."/>
            <person name="Sun H."/>
            <person name="Tunlid A."/>
            <person name="Henrissat B."/>
            <person name="Grigoriev I.V."/>
            <person name="Hibbett D.S."/>
            <person name="Martin F."/>
            <person name="Nordberg H.P."/>
            <person name="Cantor M.N."/>
            <person name="Hua S.X."/>
        </authorList>
    </citation>
    <scope>NUCLEOTIDE SEQUENCE [LARGE SCALE GENOMIC DNA]</scope>
    <source>
        <strain evidence="1 2">Marx 270</strain>
    </source>
</reference>
<proteinExistence type="predicted"/>
<dbReference type="HOGENOM" id="CLU_003703_3_4_1"/>
<dbReference type="OrthoDB" id="2653647at2759"/>
<accession>A0A0C3I9X3</accession>
<gene>
    <name evidence="1" type="ORF">M404DRAFT_35627</name>
</gene>
<name>A0A0C3I9X3_PISTI</name>
<dbReference type="InParanoid" id="A0A0C3I9X3"/>
<organism evidence="1 2">
    <name type="scientific">Pisolithus tinctorius Marx 270</name>
    <dbReference type="NCBI Taxonomy" id="870435"/>
    <lineage>
        <taxon>Eukaryota</taxon>
        <taxon>Fungi</taxon>
        <taxon>Dikarya</taxon>
        <taxon>Basidiomycota</taxon>
        <taxon>Agaricomycotina</taxon>
        <taxon>Agaricomycetes</taxon>
        <taxon>Agaricomycetidae</taxon>
        <taxon>Boletales</taxon>
        <taxon>Sclerodermatineae</taxon>
        <taxon>Pisolithaceae</taxon>
        <taxon>Pisolithus</taxon>
    </lineage>
</organism>
<dbReference type="Proteomes" id="UP000054217">
    <property type="component" value="Unassembled WGS sequence"/>
</dbReference>
<keyword evidence="2" id="KW-1185">Reference proteome</keyword>
<dbReference type="EMBL" id="KN832128">
    <property type="protein sequence ID" value="KIN93877.1"/>
    <property type="molecule type" value="Genomic_DNA"/>
</dbReference>
<reference evidence="2" key="2">
    <citation type="submission" date="2015-01" db="EMBL/GenBank/DDBJ databases">
        <title>Evolutionary Origins and Diversification of the Mycorrhizal Mutualists.</title>
        <authorList>
            <consortium name="DOE Joint Genome Institute"/>
            <consortium name="Mycorrhizal Genomics Consortium"/>
            <person name="Kohler A."/>
            <person name="Kuo A."/>
            <person name="Nagy L.G."/>
            <person name="Floudas D."/>
            <person name="Copeland A."/>
            <person name="Barry K.W."/>
            <person name="Cichocki N."/>
            <person name="Veneault-Fourrey C."/>
            <person name="LaButti K."/>
            <person name="Lindquist E.A."/>
            <person name="Lipzen A."/>
            <person name="Lundell T."/>
            <person name="Morin E."/>
            <person name="Murat C."/>
            <person name="Riley R."/>
            <person name="Ohm R."/>
            <person name="Sun H."/>
            <person name="Tunlid A."/>
            <person name="Henrissat B."/>
            <person name="Grigoriev I.V."/>
            <person name="Hibbett D.S."/>
            <person name="Martin F."/>
        </authorList>
    </citation>
    <scope>NUCLEOTIDE SEQUENCE [LARGE SCALE GENOMIC DNA]</scope>
    <source>
        <strain evidence="2">Marx 270</strain>
    </source>
</reference>
<protein>
    <submittedName>
        <fullName evidence="1">Uncharacterized protein</fullName>
    </submittedName>
</protein>
<evidence type="ECO:0000313" key="2">
    <source>
        <dbReference type="Proteomes" id="UP000054217"/>
    </source>
</evidence>
<evidence type="ECO:0000313" key="1">
    <source>
        <dbReference type="EMBL" id="KIN93877.1"/>
    </source>
</evidence>
<dbReference type="AlphaFoldDB" id="A0A0C3I9X3"/>